<accession>D3B889</accession>
<feature type="compositionally biased region" description="Pro residues" evidence="1">
    <location>
        <begin position="2112"/>
        <end position="2124"/>
    </location>
</feature>
<dbReference type="GO" id="GO:0030427">
    <property type="term" value="C:site of polarized growth"/>
    <property type="evidence" value="ECO:0007669"/>
    <property type="project" value="TreeGrafter"/>
</dbReference>
<feature type="compositionally biased region" description="Pro residues" evidence="1">
    <location>
        <begin position="2033"/>
        <end position="2049"/>
    </location>
</feature>
<organism evidence="2 3">
    <name type="scientific">Heterostelium pallidum (strain ATCC 26659 / Pp 5 / PN500)</name>
    <name type="common">Cellular slime mold</name>
    <name type="synonym">Polysphondylium pallidum</name>
    <dbReference type="NCBI Taxonomy" id="670386"/>
    <lineage>
        <taxon>Eukaryota</taxon>
        <taxon>Amoebozoa</taxon>
        <taxon>Evosea</taxon>
        <taxon>Eumycetozoa</taxon>
        <taxon>Dictyostelia</taxon>
        <taxon>Acytosteliales</taxon>
        <taxon>Acytosteliaceae</taxon>
        <taxon>Heterostelium</taxon>
    </lineage>
</organism>
<dbReference type="PANTHER" id="PTHR12295">
    <property type="entry name" value="FURRY-RELATED"/>
    <property type="match status" value="1"/>
</dbReference>
<evidence type="ECO:0000256" key="1">
    <source>
        <dbReference type="SAM" id="MobiDB-lite"/>
    </source>
</evidence>
<feature type="compositionally biased region" description="Pro residues" evidence="1">
    <location>
        <begin position="2178"/>
        <end position="2195"/>
    </location>
</feature>
<name>D3B889_HETP5</name>
<dbReference type="InterPro" id="IPR039867">
    <property type="entry name" value="Furry/Tao3/Mor2"/>
</dbReference>
<gene>
    <name evidence="2" type="ORF">PPL_04680</name>
</gene>
<dbReference type="PRINTS" id="PR01217">
    <property type="entry name" value="PRICHEXTENSN"/>
</dbReference>
<sequence>MSTWDANSTTSSSSSSSLNINSSNNNNNNNNNGQTRDNRSSTMYAVEQSQQAVQQNVLRELYKQLELLLLKKKVGDQKVTLRQGLLVSIPQVERVSAMTGSQVTHQLEVMSNVLVKISSDSLHSVCEVLIKMCDTYLDDPYNMVSQTEKKGKLDLPSYAKDDVESDLETVVPAATSDSLINSEAIGLLSNQKTSSIFDALRPFNSYRQVADDTPLYHLLNTLYLILSSHAPAREAVAVGSRSSQLATLPPKTITFFFNLLQFTFSPTIRYRAASCLQVISRVAPDVIAQLFVTRLQSAKSDDFYREYSTFQRAAKFVEFGFYRANQIDATTQYFSKILLEMEKASRAVFQQSICFTIIRTFPKMFGQSSIANVPPTFWPVVQKMYDIVLKWTKKSKLKQLCIRTLAVMASISEEFMSTRGTDLLTLIGNSMKEVKTRRHYLESLITYFIGVKTLYGSEAKATFYQAQVSSILPVLLPQAMRAYDRTLWQTLDHLFSSYDGDTTALRYIILCFPTLCSPETHKDIADKITKWTWHSDSEIATMSTVGIIKYLANQPQLSFPAILFQMLTYITNYFGETLGLTKVVKNISMVTEEFINLHYYPNGERKMSAQIDTATWRNLRETLEGVALFLLASQVQPLWAQVIDLIKLTGHQVFREIDQQAPLPYLADYLPHQVFLEKQPDCLQDIKESTTFGCLTTLIPTLNQDLAYFLQVHNGNLQNSVNWAWTRLRKRWHPKSQPVGWKNNLAFLLLSLRLNSEQPELTAIEDQLLTEVMNGYFQEREGKSSEEMAATISELSLHLDPSCYDTVFRFIEQERGRDLKKKKKEVFYIQEHVIIYISQLAAKLSVGEYDGITSIRTALREVTYFWITNNQIFQSLNSTIKNYCAKLFIVFLNLDSKSSIPKGEISLIKPAYTKLLFQCLQAMKNQDPIESELELNIMKAFNLLIAEGCLDDFRGDVVNFLIRCLDYGHHLHQSIANTLALFLRRSVKYLNEYMERSFDSERYPVASLSFLRALVINFTEYNTEWPHNCEPERLVHLILLHMISTHHEARQLACQLSNQLTSVQGEETVLLTAHFQSTINESILNYMYDRSALLYSNSMSSKYQWMTPLLFKEAQSSYQHLPLLHKQLILPLLAPWTRNFYWVMTGGEDTLNGPKSVEILLESLLDITIQSKVITNTHSTLEVLWSELAASGDSAGQQATYNVYKRIIDFLKEKYHVDKLQMETRNACKMIITMISRRSTPHWIVVMEYLMKSLRHFHPLPPSPVQFVQDFLNSNNSVDKPKDHHDSQHNTDTEAAYMFFLEDMTFEFQMQDVLAVPKLVPTLLVNALLVYGPTVKTTTATTATANLSNSSNSSQQSLAITTTTVADSNTNEVSITLPAIPASGNNRLSTNIPNFRISTSLTRQHSHYPIGKRILDNLLMSLVIRQPILDDELKKEAEEIIKSDWNEWGMKERTTIIRLMQSALGDSIVEIWELLVLHCAIRSNDHAISISAFDWYEGIRTTIGTKKDGMDGLLGLCCGLWKSCIMGDIDKMHRTITVLSSVIANNQRCIASDTSYSIIIRLGSILLHTSYLSQFNAALTLLNRTIHALSPTPTLRSKITEEMIDILGAGMKTDQVVNRGIGHPQTALLTLWFAKECITFSESSKRLQPSSIISTVLLTASCMAAMSPGDSLTLDFLDYLFDSPPNQLSQHFDLLYEHYHHVAKTTSQPPCSPVEFIKLLITEFVRIFQDGNPEFLSNLMRSVTGLVRSLMESSREKDAAFLLEFISEMIHNIPKAASGLHPNYLTEFITLIIEVCQRSSSAATREQSQNLIPFIIDNLPQGLPIVVFDFVKPYTGGFESSSRTSMFGFENETDLVNNLYSSLYLINTYIFAVPSDSPINTQMRNILEVYHKEKQYPLQLPPITTPFAPTIKRKPSVPSKSRIPFATLRSSESSLPASPSTSTTALPVTPPIYKSHSRLPSYTPSPPPPSSTSAPQPTAPPPQPMSTPPPSTPPPPQPSPTPVPLQKPPTPFNKPPPPTQPPNPISKSASRLPLPPSPAAATNPPPPPTNHQRTPSNSSTGSNSGSSLNLSGTITRQPLPPTPPTSKPHPPPIPKSISTESISQTETTPQQQPAPPITTPPPHTKPPHVSPLLHQQQSTSSPPFFAAPPSRPPPHPSNHNRTPSNSSGGSSLNLAQPTTPPPSTPPPVGAPPMIPPKRLKPKLPPGVQQSSTNE</sequence>
<evidence type="ECO:0000313" key="3">
    <source>
        <dbReference type="Proteomes" id="UP000001396"/>
    </source>
</evidence>
<dbReference type="SUPFAM" id="SSF48371">
    <property type="entry name" value="ARM repeat"/>
    <property type="match status" value="2"/>
</dbReference>
<dbReference type="InterPro" id="IPR016024">
    <property type="entry name" value="ARM-type_fold"/>
</dbReference>
<comment type="caution">
    <text evidence="2">The sequence shown here is derived from an EMBL/GenBank/DDBJ whole genome shotgun (WGS) entry which is preliminary data.</text>
</comment>
<feature type="compositionally biased region" description="Low complexity" evidence="1">
    <location>
        <begin position="2095"/>
        <end position="2111"/>
    </location>
</feature>
<keyword evidence="3" id="KW-1185">Reference proteome</keyword>
<dbReference type="GO" id="GO:0005938">
    <property type="term" value="C:cell cortex"/>
    <property type="evidence" value="ECO:0007669"/>
    <property type="project" value="TreeGrafter"/>
</dbReference>
<dbReference type="EMBL" id="ADBJ01000020">
    <property type="protein sequence ID" value="EFA82257.1"/>
    <property type="molecule type" value="Genomic_DNA"/>
</dbReference>
<feature type="compositionally biased region" description="Low complexity" evidence="1">
    <location>
        <begin position="2056"/>
        <end position="2073"/>
    </location>
</feature>
<feature type="compositionally biased region" description="Pro residues" evidence="1">
    <location>
        <begin position="2078"/>
        <end position="2094"/>
    </location>
</feature>
<feature type="compositionally biased region" description="Pro residues" evidence="1">
    <location>
        <begin position="2145"/>
        <end position="2156"/>
    </location>
</feature>
<dbReference type="STRING" id="670386.D3B889"/>
<evidence type="ECO:0000313" key="2">
    <source>
        <dbReference type="EMBL" id="EFA82257.1"/>
    </source>
</evidence>
<dbReference type="FunCoup" id="D3B889">
    <property type="interactions" value="560"/>
</dbReference>
<protein>
    <submittedName>
        <fullName evidence="2">Uncharacterized protein</fullName>
    </submittedName>
</protein>
<feature type="compositionally biased region" description="Low complexity" evidence="1">
    <location>
        <begin position="7"/>
        <end position="32"/>
    </location>
</feature>
<feature type="compositionally biased region" description="Low complexity" evidence="1">
    <location>
        <begin position="2157"/>
        <end position="2174"/>
    </location>
</feature>
<feature type="compositionally biased region" description="Low complexity" evidence="1">
    <location>
        <begin position="1928"/>
        <end position="1947"/>
    </location>
</feature>
<proteinExistence type="predicted"/>
<dbReference type="GeneID" id="31360167"/>
<dbReference type="InParanoid" id="D3B889"/>
<dbReference type="GO" id="GO:0000902">
    <property type="term" value="P:cell morphogenesis"/>
    <property type="evidence" value="ECO:0007669"/>
    <property type="project" value="InterPro"/>
</dbReference>
<dbReference type="PANTHER" id="PTHR12295:SF32">
    <property type="entry name" value="NON-SPECIFIC SERINE_THREONINE PROTEIN KINASE"/>
    <property type="match status" value="1"/>
</dbReference>
<feature type="compositionally biased region" description="Pro residues" evidence="1">
    <location>
        <begin position="1977"/>
        <end position="2024"/>
    </location>
</feature>
<feature type="region of interest" description="Disordered" evidence="1">
    <location>
        <begin position="1928"/>
        <end position="2214"/>
    </location>
</feature>
<dbReference type="Proteomes" id="UP000001396">
    <property type="component" value="Unassembled WGS sequence"/>
</dbReference>
<dbReference type="RefSeq" id="XP_020434374.1">
    <property type="nucleotide sequence ID" value="XM_020575579.1"/>
</dbReference>
<reference evidence="2 3" key="1">
    <citation type="journal article" date="2011" name="Genome Res.">
        <title>Phylogeny-wide analysis of social amoeba genomes highlights ancient origins for complex intercellular communication.</title>
        <authorList>
            <person name="Heidel A.J."/>
            <person name="Lawal H.M."/>
            <person name="Felder M."/>
            <person name="Schilde C."/>
            <person name="Helps N.R."/>
            <person name="Tunggal B."/>
            <person name="Rivero F."/>
            <person name="John U."/>
            <person name="Schleicher M."/>
            <person name="Eichinger L."/>
            <person name="Platzer M."/>
            <person name="Noegel A.A."/>
            <person name="Schaap P."/>
            <person name="Gloeckner G."/>
        </authorList>
    </citation>
    <scope>NUCLEOTIDE SEQUENCE [LARGE SCALE GENOMIC DNA]</scope>
    <source>
        <strain evidence="3">ATCC 26659 / Pp 5 / PN500</strain>
    </source>
</reference>
<dbReference type="OMA" id="APWTRNF"/>
<feature type="region of interest" description="Disordered" evidence="1">
    <location>
        <begin position="1"/>
        <end position="45"/>
    </location>
</feature>